<dbReference type="STRING" id="81408.B4119_2522"/>
<dbReference type="EMBL" id="LQYS01000095">
    <property type="protein sequence ID" value="KYD09674.1"/>
    <property type="molecule type" value="Genomic_DNA"/>
</dbReference>
<dbReference type="AlphaFoldDB" id="A0A150LBM1"/>
<proteinExistence type="predicted"/>
<name>A0A150LBM1_9BACL</name>
<accession>A0A150LBM1</accession>
<protein>
    <submittedName>
        <fullName evidence="1">Uncharacterized protein</fullName>
    </submittedName>
</protein>
<sequence length="41" mass="4612">MAVGDRRIVEKINDKGLLRAFAYVMDHGINFFNTADIDDIG</sequence>
<organism evidence="1 2">
    <name type="scientific">Saccharococcus caldoxylosilyticus</name>
    <dbReference type="NCBI Taxonomy" id="81408"/>
    <lineage>
        <taxon>Bacteria</taxon>
        <taxon>Bacillati</taxon>
        <taxon>Bacillota</taxon>
        <taxon>Bacilli</taxon>
        <taxon>Bacillales</taxon>
        <taxon>Anoxybacillaceae</taxon>
        <taxon>Saccharococcus</taxon>
    </lineage>
</organism>
<evidence type="ECO:0000313" key="1">
    <source>
        <dbReference type="EMBL" id="KYD09674.1"/>
    </source>
</evidence>
<gene>
    <name evidence="1" type="ORF">B4119_2522</name>
</gene>
<dbReference type="PATRIC" id="fig|81408.3.peg.423"/>
<dbReference type="Proteomes" id="UP000075455">
    <property type="component" value="Unassembled WGS sequence"/>
</dbReference>
<evidence type="ECO:0000313" key="2">
    <source>
        <dbReference type="Proteomes" id="UP000075455"/>
    </source>
</evidence>
<reference evidence="1 2" key="1">
    <citation type="submission" date="2016-01" db="EMBL/GenBank/DDBJ databases">
        <title>Draft Genome Sequences of Seven Thermophilic Sporeformers Isolated from Foods.</title>
        <authorList>
            <person name="Berendsen E.M."/>
            <person name="Wells-Bennik M.H."/>
            <person name="Krawcyk A.O."/>
            <person name="De Jong A."/>
            <person name="Holsappel S."/>
            <person name="Eijlander R.T."/>
            <person name="Kuipers O.P."/>
        </authorList>
    </citation>
    <scope>NUCLEOTIDE SEQUENCE [LARGE SCALE GENOMIC DNA]</scope>
    <source>
        <strain evidence="1 2">B4119</strain>
    </source>
</reference>
<comment type="caution">
    <text evidence="1">The sequence shown here is derived from an EMBL/GenBank/DDBJ whole genome shotgun (WGS) entry which is preliminary data.</text>
</comment>